<dbReference type="KEGG" id="cyz:C3B44_05195"/>
<dbReference type="EMBL" id="QEEZ01000006">
    <property type="protein sequence ID" value="PWC02111.1"/>
    <property type="molecule type" value="Genomic_DNA"/>
</dbReference>
<evidence type="ECO:0000313" key="2">
    <source>
        <dbReference type="Proteomes" id="UP000244989"/>
    </source>
</evidence>
<sequence>MKHRGVTLENAESAPAAMANLNGRQVTFAALGSVAIVRAESLTETGTSAPDAAAWYMAANHLNSVQMKASAVIVDQADKLIVRTESEICAAAGLTDEQLEAALVSSVDGVLQVHDALGEVRNQFSGGE</sequence>
<dbReference type="AlphaFoldDB" id="A0A2U1T7Y2"/>
<protein>
    <submittedName>
        <fullName evidence="1">Uncharacterized protein</fullName>
    </submittedName>
</protein>
<dbReference type="Proteomes" id="UP000244989">
    <property type="component" value="Unassembled WGS sequence"/>
</dbReference>
<organism evidence="1 2">
    <name type="scientific">Corynebacterium yudongzhengii</name>
    <dbReference type="NCBI Taxonomy" id="2080740"/>
    <lineage>
        <taxon>Bacteria</taxon>
        <taxon>Bacillati</taxon>
        <taxon>Actinomycetota</taxon>
        <taxon>Actinomycetes</taxon>
        <taxon>Mycobacteriales</taxon>
        <taxon>Corynebacteriaceae</taxon>
        <taxon>Corynebacterium</taxon>
    </lineage>
</organism>
<keyword evidence="2" id="KW-1185">Reference proteome</keyword>
<name>A0A2U1T7Y2_9CORY</name>
<comment type="caution">
    <text evidence="1">The sequence shown here is derived from an EMBL/GenBank/DDBJ whole genome shotgun (WGS) entry which is preliminary data.</text>
</comment>
<dbReference type="OrthoDB" id="4423019at2"/>
<evidence type="ECO:0000313" key="1">
    <source>
        <dbReference type="EMBL" id="PWC02111.1"/>
    </source>
</evidence>
<gene>
    <name evidence="1" type="ORF">DF222_03935</name>
</gene>
<proteinExistence type="predicted"/>
<reference evidence="2" key="1">
    <citation type="submission" date="2018-04" db="EMBL/GenBank/DDBJ databases">
        <authorList>
            <person name="Liu S."/>
            <person name="Wang Z."/>
            <person name="Li J."/>
        </authorList>
    </citation>
    <scope>NUCLEOTIDE SEQUENCE [LARGE SCALE GENOMIC DNA]</scope>
    <source>
        <strain evidence="2">2189</strain>
    </source>
</reference>
<accession>A0A2U1T7Y2</accession>